<gene>
    <name evidence="1" type="ORF">MRATA1EN22A_LOCUS16188</name>
</gene>
<accession>A0AC59ZC42</accession>
<organism evidence="1 2">
    <name type="scientific">Rangifer tarandus platyrhynchus</name>
    <name type="common">Svalbard reindeer</name>
    <dbReference type="NCBI Taxonomy" id="3082113"/>
    <lineage>
        <taxon>Eukaryota</taxon>
        <taxon>Metazoa</taxon>
        <taxon>Chordata</taxon>
        <taxon>Craniata</taxon>
        <taxon>Vertebrata</taxon>
        <taxon>Euteleostomi</taxon>
        <taxon>Mammalia</taxon>
        <taxon>Eutheria</taxon>
        <taxon>Laurasiatheria</taxon>
        <taxon>Artiodactyla</taxon>
        <taxon>Ruminantia</taxon>
        <taxon>Pecora</taxon>
        <taxon>Cervidae</taxon>
        <taxon>Odocoileinae</taxon>
        <taxon>Rangifer</taxon>
    </lineage>
</organism>
<reference evidence="1" key="1">
    <citation type="submission" date="2023-05" db="EMBL/GenBank/DDBJ databases">
        <authorList>
            <consortium name="ELIXIR-Norway"/>
        </authorList>
    </citation>
    <scope>NUCLEOTIDE SEQUENCE</scope>
</reference>
<dbReference type="Proteomes" id="UP001162501">
    <property type="component" value="Chromosome 26"/>
</dbReference>
<dbReference type="EMBL" id="OX596110">
    <property type="protein sequence ID" value="CAN0347563.1"/>
    <property type="molecule type" value="Genomic_DNA"/>
</dbReference>
<proteinExistence type="predicted"/>
<evidence type="ECO:0000313" key="2">
    <source>
        <dbReference type="Proteomes" id="UP001162501"/>
    </source>
</evidence>
<evidence type="ECO:0000313" key="1">
    <source>
        <dbReference type="EMBL" id="CAN0347563.1"/>
    </source>
</evidence>
<sequence length="256" mass="26987">MGALVGVPPPPDFRVILSSVHKGLSVRPGRSAAQSCTSARPPRREPSLGCEEGGGPPPRLWLLPPGCEDWGSPSSHHGKARQGGSFVLPSSFMESSQPESQEPLAPQASAPSQPSCCTRSDVGDAAFLSGRTRQCLDALRIGTDGVGGSVPRPAPNVHVGMLSGRPMTLRMATDPGRQASGLWAEGRRDGACLQEHARRPPGRMALKDGRCAGPRVPSEAGGAGLTDPLRLRWSPDSRDSSRCCRGLSGLRWRPEP</sequence>
<protein>
    <submittedName>
        <fullName evidence="1">Uncharacterized protein</fullName>
    </submittedName>
</protein>
<name>A0AC59ZC42_RANTA</name>
<reference evidence="1" key="2">
    <citation type="submission" date="2025-03" db="EMBL/GenBank/DDBJ databases">
        <authorList>
            <consortium name="ELIXIR-Norway"/>
            <consortium name="Elixir Norway"/>
        </authorList>
    </citation>
    <scope>NUCLEOTIDE SEQUENCE</scope>
</reference>